<feature type="transmembrane region" description="Helical" evidence="1">
    <location>
        <begin position="214"/>
        <end position="235"/>
    </location>
</feature>
<dbReference type="AlphaFoldDB" id="A0A848DGX8"/>
<keyword evidence="1" id="KW-0812">Transmembrane</keyword>
<feature type="transmembrane region" description="Helical" evidence="1">
    <location>
        <begin position="241"/>
        <end position="261"/>
    </location>
</feature>
<dbReference type="RefSeq" id="WP_169412489.1">
    <property type="nucleotide sequence ID" value="NZ_JAAXKZ010000027.1"/>
</dbReference>
<keyword evidence="1" id="KW-0472">Membrane</keyword>
<comment type="caution">
    <text evidence="2">The sequence shown here is derived from an EMBL/GenBank/DDBJ whole genome shotgun (WGS) entry which is preliminary data.</text>
</comment>
<proteinExistence type="predicted"/>
<feature type="transmembrane region" description="Helical" evidence="1">
    <location>
        <begin position="182"/>
        <end position="202"/>
    </location>
</feature>
<feature type="transmembrane region" description="Helical" evidence="1">
    <location>
        <begin position="41"/>
        <end position="59"/>
    </location>
</feature>
<evidence type="ECO:0000313" key="3">
    <source>
        <dbReference type="Proteomes" id="UP000586918"/>
    </source>
</evidence>
<feature type="transmembrane region" description="Helical" evidence="1">
    <location>
        <begin position="6"/>
        <end position="21"/>
    </location>
</feature>
<dbReference type="PANTHER" id="PTHR40761">
    <property type="entry name" value="CONSERVED INTEGRAL MEMBRANE ALANINE VALINE AND LEUCINE RICH PROTEIN-RELATED"/>
    <property type="match status" value="1"/>
</dbReference>
<reference evidence="2 3" key="1">
    <citation type="submission" date="2020-04" db="EMBL/GenBank/DDBJ databases">
        <authorList>
            <person name="Klaysubun C."/>
            <person name="Duangmal K."/>
            <person name="Lipun K."/>
        </authorList>
    </citation>
    <scope>NUCLEOTIDE SEQUENCE [LARGE SCALE GENOMIC DNA]</scope>
    <source>
        <strain evidence="2 3">DSM 45300</strain>
    </source>
</reference>
<evidence type="ECO:0000256" key="1">
    <source>
        <dbReference type="SAM" id="Phobius"/>
    </source>
</evidence>
<name>A0A848DGX8_9PSEU</name>
<keyword evidence="1" id="KW-1133">Transmembrane helix</keyword>
<dbReference type="PANTHER" id="PTHR40761:SF1">
    <property type="entry name" value="CONSERVED INTEGRAL MEMBRANE ALANINE VALINE AND LEUCINE RICH PROTEIN-RELATED"/>
    <property type="match status" value="1"/>
</dbReference>
<dbReference type="SUPFAM" id="SSF103481">
    <property type="entry name" value="Multidrug resistance efflux transporter EmrE"/>
    <property type="match status" value="1"/>
</dbReference>
<dbReference type="Proteomes" id="UP000586918">
    <property type="component" value="Unassembled WGS sequence"/>
</dbReference>
<accession>A0A848DGX8</accession>
<protein>
    <recommendedName>
        <fullName evidence="4">Integral membrane protein</fullName>
    </recommendedName>
</protein>
<sequence>MLIGLIVAIVAMVLNSAAGLLQSDGAGRATRRRPLVLQPRYLVGLVVDALAWVCTVVALRYLPVFVVQAVLGGAIALTALATRWLYGAVLRPIDRVAIVACLLGLVLVAASAGDEEPKGIPPTVDLVLLAALVVLVGALLALRNTRHAWPLALVAGLGFGGTSLAVRAVQLRDGGGFDLVGLLAQPATYLLIGYFLVGLISYSRALGRGDISAVTAVFTVTEVVVPGLVAIALLGDPVRPGWVPALVSGLLLAVAGVVVLARSPAQHLHPERDFVR</sequence>
<feature type="transmembrane region" description="Helical" evidence="1">
    <location>
        <begin position="65"/>
        <end position="86"/>
    </location>
</feature>
<keyword evidence="3" id="KW-1185">Reference proteome</keyword>
<feature type="transmembrane region" description="Helical" evidence="1">
    <location>
        <begin position="93"/>
        <end position="112"/>
    </location>
</feature>
<evidence type="ECO:0000313" key="2">
    <source>
        <dbReference type="EMBL" id="NMH91932.1"/>
    </source>
</evidence>
<dbReference type="InterPro" id="IPR037185">
    <property type="entry name" value="EmrE-like"/>
</dbReference>
<dbReference type="EMBL" id="JAAXKZ010000027">
    <property type="protein sequence ID" value="NMH91932.1"/>
    <property type="molecule type" value="Genomic_DNA"/>
</dbReference>
<organism evidence="2 3">
    <name type="scientific">Pseudonocardia bannensis</name>
    <dbReference type="NCBI Taxonomy" id="630973"/>
    <lineage>
        <taxon>Bacteria</taxon>
        <taxon>Bacillati</taxon>
        <taxon>Actinomycetota</taxon>
        <taxon>Actinomycetes</taxon>
        <taxon>Pseudonocardiales</taxon>
        <taxon>Pseudonocardiaceae</taxon>
        <taxon>Pseudonocardia</taxon>
    </lineage>
</organism>
<evidence type="ECO:0008006" key="4">
    <source>
        <dbReference type="Google" id="ProtNLM"/>
    </source>
</evidence>
<feature type="transmembrane region" description="Helical" evidence="1">
    <location>
        <begin position="124"/>
        <end position="142"/>
    </location>
</feature>
<gene>
    <name evidence="2" type="ORF">HF519_10160</name>
</gene>
<feature type="transmembrane region" description="Helical" evidence="1">
    <location>
        <begin position="149"/>
        <end position="170"/>
    </location>
</feature>